<feature type="active site" evidence="1">
    <location>
        <position position="148"/>
    </location>
</feature>
<evidence type="ECO:0000313" key="3">
    <source>
        <dbReference type="EMBL" id="SJZ79902.1"/>
    </source>
</evidence>
<evidence type="ECO:0000259" key="2">
    <source>
        <dbReference type="PROSITE" id="PS50203"/>
    </source>
</evidence>
<dbReference type="STRING" id="115783.SAMN02745119_01676"/>
<sequence length="365" mass="40470">MMLLRESVIGLLLLLVLLVLPVVVLANDTKTVPLTAEELKGITPFVAVVQRNWKSWSQGNDTVAKLDLIAQMASPAYKGEDAAALVALEIYLKKNPSVDLATAGAIDDPKILDRYYRSVLKLRRVKRVLFANGQPSFELLQQGPVGDCYFFSASGWMARNRPADVMNAITRLDDGRFRVRFANGDEATVTTPTDAELAINDSDSTLQDGLWMSVLEKATGTIQARTYRKSATIPDPTVAIDTAGIPIGSIVKRWTGQEVKVFRLGARAQREQVRKALVRMQERKSLATSLLLHRPPAKLAYDHVYAIMGFDQATDTVTLWNPWGTDFTPHGPSSPENGYARKKGIFTLSFDEFVSFYSYLAIEQN</sequence>
<dbReference type="GO" id="GO:0006508">
    <property type="term" value="P:proteolysis"/>
    <property type="evidence" value="ECO:0007669"/>
    <property type="project" value="UniProtKB-KW"/>
</dbReference>
<feature type="active site" evidence="1">
    <location>
        <position position="321"/>
    </location>
</feature>
<feature type="domain" description="Calpain catalytic" evidence="2">
    <location>
        <begin position="140"/>
        <end position="365"/>
    </location>
</feature>
<keyword evidence="4" id="KW-1185">Reference proteome</keyword>
<keyword evidence="1 3" id="KW-0645">Protease</keyword>
<organism evidence="3 4">
    <name type="scientific">Trichlorobacter thiogenes</name>
    <dbReference type="NCBI Taxonomy" id="115783"/>
    <lineage>
        <taxon>Bacteria</taxon>
        <taxon>Pseudomonadati</taxon>
        <taxon>Thermodesulfobacteriota</taxon>
        <taxon>Desulfuromonadia</taxon>
        <taxon>Geobacterales</taxon>
        <taxon>Geobacteraceae</taxon>
        <taxon>Trichlorobacter</taxon>
    </lineage>
</organism>
<dbReference type="InterPro" id="IPR001300">
    <property type="entry name" value="Peptidase_C2_calpain_cat"/>
</dbReference>
<keyword evidence="1" id="KW-0378">Hydrolase</keyword>
<protein>
    <submittedName>
        <fullName evidence="3">Calpain family cysteine protease</fullName>
    </submittedName>
</protein>
<feature type="active site" evidence="1">
    <location>
        <position position="303"/>
    </location>
</feature>
<proteinExistence type="predicted"/>
<keyword evidence="1" id="KW-0788">Thiol protease</keyword>
<evidence type="ECO:0000313" key="4">
    <source>
        <dbReference type="Proteomes" id="UP000190102"/>
    </source>
</evidence>
<reference evidence="4" key="1">
    <citation type="submission" date="2017-02" db="EMBL/GenBank/DDBJ databases">
        <authorList>
            <person name="Varghese N."/>
            <person name="Submissions S."/>
        </authorList>
    </citation>
    <scope>NUCLEOTIDE SEQUENCE [LARGE SCALE GENOMIC DNA]</scope>
    <source>
        <strain evidence="4">ATCC BAA-34</strain>
    </source>
</reference>
<dbReference type="RefSeq" id="WP_161947452.1">
    <property type="nucleotide sequence ID" value="NZ_FUWR01000007.1"/>
</dbReference>
<name>A0A1T4NL30_9BACT</name>
<gene>
    <name evidence="3" type="ORF">SAMN02745119_01676</name>
</gene>
<dbReference type="AlphaFoldDB" id="A0A1T4NL30"/>
<accession>A0A1T4NL30</accession>
<dbReference type="InterPro" id="IPR038765">
    <property type="entry name" value="Papain-like_cys_pep_sf"/>
</dbReference>
<dbReference type="Pfam" id="PF00648">
    <property type="entry name" value="Peptidase_C2"/>
    <property type="match status" value="1"/>
</dbReference>
<evidence type="ECO:0000256" key="1">
    <source>
        <dbReference type="PROSITE-ProRule" id="PRU00239"/>
    </source>
</evidence>
<dbReference type="EMBL" id="FUWR01000007">
    <property type="protein sequence ID" value="SJZ79902.1"/>
    <property type="molecule type" value="Genomic_DNA"/>
</dbReference>
<dbReference type="Proteomes" id="UP000190102">
    <property type="component" value="Unassembled WGS sequence"/>
</dbReference>
<dbReference type="GO" id="GO:0004198">
    <property type="term" value="F:calcium-dependent cysteine-type endopeptidase activity"/>
    <property type="evidence" value="ECO:0007669"/>
    <property type="project" value="InterPro"/>
</dbReference>
<dbReference type="SUPFAM" id="SSF54001">
    <property type="entry name" value="Cysteine proteinases"/>
    <property type="match status" value="1"/>
</dbReference>
<dbReference type="PROSITE" id="PS50203">
    <property type="entry name" value="CALPAIN_CAT"/>
    <property type="match status" value="1"/>
</dbReference>